<dbReference type="EMBL" id="JRNH01000004">
    <property type="protein sequence ID" value="KGF21316.1"/>
    <property type="molecule type" value="Genomic_DNA"/>
</dbReference>
<evidence type="ECO:0000313" key="3">
    <source>
        <dbReference type="Proteomes" id="UP000053528"/>
    </source>
</evidence>
<proteinExistence type="predicted"/>
<feature type="region of interest" description="Disordered" evidence="1">
    <location>
        <begin position="14"/>
        <end position="51"/>
    </location>
</feature>
<protein>
    <submittedName>
        <fullName evidence="2">Uncharacterized protein</fullName>
    </submittedName>
</protein>
<feature type="compositionally biased region" description="Basic and acidic residues" evidence="1">
    <location>
        <begin position="175"/>
        <end position="188"/>
    </location>
</feature>
<comment type="caution">
    <text evidence="2">The sequence shown here is derived from an EMBL/GenBank/DDBJ whole genome shotgun (WGS) entry which is preliminary data.</text>
</comment>
<gene>
    <name evidence="2" type="ORF">HMPREF2128_00975</name>
</gene>
<evidence type="ECO:0000313" key="2">
    <source>
        <dbReference type="EMBL" id="KGF21316.1"/>
    </source>
</evidence>
<dbReference type="Proteomes" id="UP000053528">
    <property type="component" value="Unassembled WGS sequence"/>
</dbReference>
<feature type="compositionally biased region" description="Low complexity" evidence="1">
    <location>
        <begin position="25"/>
        <end position="40"/>
    </location>
</feature>
<dbReference type="AlphaFoldDB" id="A0A095YGT6"/>
<reference evidence="2 3" key="1">
    <citation type="submission" date="2014-07" db="EMBL/GenBank/DDBJ databases">
        <authorList>
            <person name="McCorrison J."/>
            <person name="Sanka R."/>
            <person name="Torralba M."/>
            <person name="Gillis M."/>
            <person name="Haft D.H."/>
            <person name="Methe B."/>
            <person name="Sutton G."/>
            <person name="Nelson K.E."/>
        </authorList>
    </citation>
    <scope>NUCLEOTIDE SEQUENCE [LARGE SCALE GENOMIC DNA]</scope>
    <source>
        <strain evidence="2 3">DNF00011</strain>
    </source>
</reference>
<feature type="region of interest" description="Disordered" evidence="1">
    <location>
        <begin position="175"/>
        <end position="213"/>
    </location>
</feature>
<organism evidence="2 3">
    <name type="scientific">Pseudoglutamicibacter albus DNF00011</name>
    <dbReference type="NCBI Taxonomy" id="1401063"/>
    <lineage>
        <taxon>Bacteria</taxon>
        <taxon>Bacillati</taxon>
        <taxon>Actinomycetota</taxon>
        <taxon>Actinomycetes</taxon>
        <taxon>Micrococcales</taxon>
        <taxon>Micrococcaceae</taxon>
        <taxon>Pseudoglutamicibacter</taxon>
    </lineage>
</organism>
<accession>A0A095YGT6</accession>
<evidence type="ECO:0000256" key="1">
    <source>
        <dbReference type="SAM" id="MobiDB-lite"/>
    </source>
</evidence>
<name>A0A095YGT6_9MICC</name>
<sequence>MVGLLALAALGACGSQENPAPAEPTPTTSASTSASPTPSEEPSEELDAWPKDLTPVSAHTLKDPVLEHAFTIKQVLVNPQGLPDPPKGTGWLLAQVEVTPGETTMNEPSCSWIQVSRASSYVPGVSHQVIAAYAEDLNKVDAYEDFDITPLSAPESGAPVTGWCLYQVKDLNSKKAASDKSKKSDKPSTVDGTQLWMHVRRPAMKDPGNQSYPEYVESSRIRFQTHESTAGAKE</sequence>